<dbReference type="PATRIC" id="fig|943816.4.peg.65"/>
<keyword evidence="1" id="KW-0472">Membrane</keyword>
<keyword evidence="1" id="KW-1133">Transmembrane helix</keyword>
<evidence type="ECO:0000256" key="1">
    <source>
        <dbReference type="SAM" id="Phobius"/>
    </source>
</evidence>
<feature type="transmembrane region" description="Helical" evidence="1">
    <location>
        <begin position="24"/>
        <end position="40"/>
    </location>
</feature>
<dbReference type="AlphaFoldDB" id="A0A1E7JZL9"/>
<organism evidence="2 3">
    <name type="scientific">Streptomyces qinglanensis</name>
    <dbReference type="NCBI Taxonomy" id="943816"/>
    <lineage>
        <taxon>Bacteria</taxon>
        <taxon>Bacillati</taxon>
        <taxon>Actinomycetota</taxon>
        <taxon>Actinomycetes</taxon>
        <taxon>Kitasatosporales</taxon>
        <taxon>Streptomycetaceae</taxon>
        <taxon>Streptomyces</taxon>
    </lineage>
</organism>
<name>A0A1E7JZL9_9ACTN</name>
<dbReference type="Proteomes" id="UP000175829">
    <property type="component" value="Unassembled WGS sequence"/>
</dbReference>
<evidence type="ECO:0000313" key="2">
    <source>
        <dbReference type="EMBL" id="OEU97143.1"/>
    </source>
</evidence>
<protein>
    <submittedName>
        <fullName evidence="2">Uncharacterized protein</fullName>
    </submittedName>
</protein>
<dbReference type="GeneID" id="96263865"/>
<keyword evidence="1" id="KW-0812">Transmembrane</keyword>
<comment type="caution">
    <text evidence="2">The sequence shown here is derived from an EMBL/GenBank/DDBJ whole genome shotgun (WGS) entry which is preliminary data.</text>
</comment>
<reference evidence="2 3" key="1">
    <citation type="journal article" date="2016" name="Front. Microbiol.">
        <title>Comparative Genomics Analysis of Streptomyces Species Reveals Their Adaptation to the Marine Environment and Their Diversity at the Genomic Level.</title>
        <authorList>
            <person name="Tian X."/>
            <person name="Zhang Z."/>
            <person name="Yang T."/>
            <person name="Chen M."/>
            <person name="Li J."/>
            <person name="Chen F."/>
            <person name="Yang J."/>
            <person name="Li W."/>
            <person name="Zhang B."/>
            <person name="Zhang Z."/>
            <person name="Wu J."/>
            <person name="Zhang C."/>
            <person name="Long L."/>
            <person name="Xiao J."/>
        </authorList>
    </citation>
    <scope>NUCLEOTIDE SEQUENCE [LARGE SCALE GENOMIC DNA]</scope>
    <source>
        <strain evidence="2 3">SCSIO M10379</strain>
    </source>
</reference>
<dbReference type="EMBL" id="LJGV01000022">
    <property type="protein sequence ID" value="OEU97143.1"/>
    <property type="molecule type" value="Genomic_DNA"/>
</dbReference>
<dbReference type="RefSeq" id="WP_019354313.1">
    <property type="nucleotide sequence ID" value="NZ_LJGV01000022.1"/>
</dbReference>
<sequence>MPFFALAVAIAVVAFEQLVQVRYGVLGLVGFLLLSIGLKARHTGCSTAGALVLATLLLHP</sequence>
<accession>A0A1E7JZL9</accession>
<evidence type="ECO:0000313" key="3">
    <source>
        <dbReference type="Proteomes" id="UP000175829"/>
    </source>
</evidence>
<gene>
    <name evidence="2" type="ORF">AN217_03765</name>
</gene>
<proteinExistence type="predicted"/>